<keyword evidence="3" id="KW-1185">Reference proteome</keyword>
<evidence type="ECO:0000313" key="2">
    <source>
        <dbReference type="EMBL" id="KAK8850928.1"/>
    </source>
</evidence>
<feature type="compositionally biased region" description="Low complexity" evidence="1">
    <location>
        <begin position="326"/>
        <end position="337"/>
    </location>
</feature>
<feature type="region of interest" description="Disordered" evidence="1">
    <location>
        <begin position="197"/>
        <end position="302"/>
    </location>
</feature>
<feature type="compositionally biased region" description="Basic and acidic residues" evidence="1">
    <location>
        <begin position="212"/>
        <end position="222"/>
    </location>
</feature>
<feature type="compositionally biased region" description="Polar residues" evidence="1">
    <location>
        <begin position="338"/>
        <end position="361"/>
    </location>
</feature>
<feature type="region of interest" description="Disordered" evidence="1">
    <location>
        <begin position="322"/>
        <end position="363"/>
    </location>
</feature>
<feature type="compositionally biased region" description="Polar residues" evidence="1">
    <location>
        <begin position="291"/>
        <end position="301"/>
    </location>
</feature>
<organism evidence="2 3">
    <name type="scientific">Apiospora arundinis</name>
    <dbReference type="NCBI Taxonomy" id="335852"/>
    <lineage>
        <taxon>Eukaryota</taxon>
        <taxon>Fungi</taxon>
        <taxon>Dikarya</taxon>
        <taxon>Ascomycota</taxon>
        <taxon>Pezizomycotina</taxon>
        <taxon>Sordariomycetes</taxon>
        <taxon>Xylariomycetidae</taxon>
        <taxon>Amphisphaeriales</taxon>
        <taxon>Apiosporaceae</taxon>
        <taxon>Apiospora</taxon>
    </lineage>
</organism>
<dbReference type="EMBL" id="JAPCWZ010000009">
    <property type="protein sequence ID" value="KAK8850928.1"/>
    <property type="molecule type" value="Genomic_DNA"/>
</dbReference>
<accession>A0ABR2HPS3</accession>
<protein>
    <submittedName>
        <fullName evidence="2">Uncharacterized protein</fullName>
    </submittedName>
</protein>
<feature type="region of interest" description="Disordered" evidence="1">
    <location>
        <begin position="439"/>
        <end position="483"/>
    </location>
</feature>
<feature type="region of interest" description="Disordered" evidence="1">
    <location>
        <begin position="385"/>
        <end position="406"/>
    </location>
</feature>
<evidence type="ECO:0000256" key="1">
    <source>
        <dbReference type="SAM" id="MobiDB-lite"/>
    </source>
</evidence>
<comment type="caution">
    <text evidence="2">The sequence shown here is derived from an EMBL/GenBank/DDBJ whole genome shotgun (WGS) entry which is preliminary data.</text>
</comment>
<feature type="compositionally biased region" description="Acidic residues" evidence="1">
    <location>
        <begin position="458"/>
        <end position="476"/>
    </location>
</feature>
<feature type="compositionally biased region" description="Polar residues" evidence="1">
    <location>
        <begin position="261"/>
        <end position="274"/>
    </location>
</feature>
<proteinExistence type="predicted"/>
<name>A0ABR2HPS3_9PEZI</name>
<feature type="compositionally biased region" description="Polar residues" evidence="1">
    <location>
        <begin position="197"/>
        <end position="208"/>
    </location>
</feature>
<feature type="compositionally biased region" description="Basic and acidic residues" evidence="1">
    <location>
        <begin position="277"/>
        <end position="290"/>
    </location>
</feature>
<feature type="compositionally biased region" description="Basic and acidic residues" evidence="1">
    <location>
        <begin position="385"/>
        <end position="400"/>
    </location>
</feature>
<sequence length="515" mass="58231">MPRHRKESYTLLQRLASYFRWHKCPDKSRNILEGRHDVEVEKSFVRLSSDRNTATDNASILATFDSDCDENLISRDLVAKMMGPGIMLRPGGSGFVSIEFNIVGQRQRFETSHRIADIPRSEKIIFSRCRRRENDTELSPLELHILHKDALSDHCTCCTGEVCQLGNRDNSRSYSWYMPVLEFDQCPSPLAGVQASESVFNESQPRSEGNQDEDKARNDRYKNFLKLGGSRETNVLPDTEEHDSSEIPSSDCMVDKDLNLGSPSATRQLQTPDNPSEETRGHKTEGDKSVVESNELPTQLKQGMREYDPPRLQQHSFIRADHNKQPSSYGSGPLSLPATSVSSTQLSTSPGQAALTNSTSLHSHEDVAIRDEWQARQTDAALRVEVPEQRERLQGRRDYTSEQEYSPSQQYEYVLSASAQLCQSPGGQDTVGPAIGVGGAPRISAEDTSPLRKSDYGEYSDEDGGDTYEVNEEEYPDLPFPDDYWTYDAEAKNYYHTDREEDGRETKIWYPLEFL</sequence>
<dbReference type="Proteomes" id="UP001390339">
    <property type="component" value="Unassembled WGS sequence"/>
</dbReference>
<gene>
    <name evidence="2" type="ORF">PGQ11_013407</name>
</gene>
<evidence type="ECO:0000313" key="3">
    <source>
        <dbReference type="Proteomes" id="UP001390339"/>
    </source>
</evidence>
<reference evidence="2 3" key="1">
    <citation type="journal article" date="2024" name="IMA Fungus">
        <title>Apiospora arundinis, a panoply of carbohydrate-active enzymes and secondary metabolites.</title>
        <authorList>
            <person name="Sorensen T."/>
            <person name="Petersen C."/>
            <person name="Muurmann A.T."/>
            <person name="Christiansen J.V."/>
            <person name="Brundto M.L."/>
            <person name="Overgaard C.K."/>
            <person name="Boysen A.T."/>
            <person name="Wollenberg R.D."/>
            <person name="Larsen T.O."/>
            <person name="Sorensen J.L."/>
            <person name="Nielsen K.L."/>
            <person name="Sondergaard T.E."/>
        </authorList>
    </citation>
    <scope>NUCLEOTIDE SEQUENCE [LARGE SCALE GENOMIC DNA]</scope>
    <source>
        <strain evidence="2 3">AAU 773</strain>
    </source>
</reference>